<comment type="function">
    <text evidence="12">Catalyzes the hydrolysis of 3-deoxy-D-manno-octulosonate 8-phosphate (KDO 8-P) to 3-deoxy-D-manno-octulosonate (KDO) and inorganic phosphate.</text>
</comment>
<dbReference type="PIRSF" id="PIRSF006118">
    <property type="entry name" value="KDO8-P_Ptase"/>
    <property type="match status" value="1"/>
</dbReference>
<evidence type="ECO:0000256" key="9">
    <source>
        <dbReference type="ARBA" id="ARBA00022842"/>
    </source>
</evidence>
<dbReference type="GO" id="GO:0046872">
    <property type="term" value="F:metal ion binding"/>
    <property type="evidence" value="ECO:0007669"/>
    <property type="project" value="UniProtKB-UniRule"/>
</dbReference>
<evidence type="ECO:0000256" key="8">
    <source>
        <dbReference type="ARBA" id="ARBA00022801"/>
    </source>
</evidence>
<dbReference type="SFLD" id="SFLDG01138">
    <property type="entry name" value="C1.6.2:_Deoxy-d-mannose-octulo"/>
    <property type="match status" value="1"/>
</dbReference>
<evidence type="ECO:0000256" key="2">
    <source>
        <dbReference type="ARBA" id="ARBA00001946"/>
    </source>
</evidence>
<dbReference type="FunFam" id="3.40.50.1000:FF:000029">
    <property type="entry name" value="3-deoxy-D-manno-octulosonate 8-phosphate phosphatase KdsC"/>
    <property type="match status" value="1"/>
</dbReference>
<feature type="binding site" evidence="13">
    <location>
        <position position="18"/>
    </location>
    <ligand>
        <name>Mg(2+)</name>
        <dbReference type="ChEBI" id="CHEBI:18420"/>
    </ligand>
</feature>
<evidence type="ECO:0000256" key="12">
    <source>
        <dbReference type="PIRNR" id="PIRNR006118"/>
    </source>
</evidence>
<dbReference type="NCBIfam" id="TIGR01670">
    <property type="entry name" value="KdsC-phosphatas"/>
    <property type="match status" value="1"/>
</dbReference>
<dbReference type="InterPro" id="IPR010023">
    <property type="entry name" value="KdsC_fam"/>
</dbReference>
<dbReference type="EC" id="3.1.3.45" evidence="5 12"/>
<dbReference type="PANTHER" id="PTHR21485:SF6">
    <property type="entry name" value="N-ACYLNEURAMINATE CYTIDYLYLTRANSFERASE-RELATED"/>
    <property type="match status" value="1"/>
</dbReference>
<feature type="binding site" evidence="13">
    <location>
        <position position="20"/>
    </location>
    <ligand>
        <name>substrate</name>
    </ligand>
</feature>
<comment type="subunit">
    <text evidence="4 12">Homotetramer.</text>
</comment>
<evidence type="ECO:0000313" key="14">
    <source>
        <dbReference type="EMBL" id="TDQ46546.1"/>
    </source>
</evidence>
<gene>
    <name evidence="14" type="ORF">EV696_11387</name>
</gene>
<evidence type="ECO:0000256" key="10">
    <source>
        <dbReference type="ARBA" id="ARBA00022985"/>
    </source>
</evidence>
<evidence type="ECO:0000256" key="11">
    <source>
        <dbReference type="ARBA" id="ARBA00031051"/>
    </source>
</evidence>
<dbReference type="NCBIfam" id="NF007019">
    <property type="entry name" value="PRK09484.1"/>
    <property type="match status" value="1"/>
</dbReference>
<keyword evidence="9 12" id="KW-0460">Magnesium</keyword>
<keyword evidence="15" id="KW-1185">Reference proteome</keyword>
<dbReference type="InterPro" id="IPR023214">
    <property type="entry name" value="HAD_sf"/>
</dbReference>
<reference evidence="14 15" key="1">
    <citation type="submission" date="2019-03" db="EMBL/GenBank/DDBJ databases">
        <title>Genomic Encyclopedia of Type Strains, Phase IV (KMG-IV): sequencing the most valuable type-strain genomes for metagenomic binning, comparative biology and taxonomic classification.</title>
        <authorList>
            <person name="Goeker M."/>
        </authorList>
    </citation>
    <scope>NUCLEOTIDE SEQUENCE [LARGE SCALE GENOMIC DNA]</scope>
    <source>
        <strain evidence="14 15">DSM 103792</strain>
    </source>
</reference>
<keyword evidence="8 12" id="KW-0378">Hydrolase</keyword>
<dbReference type="AlphaFoldDB" id="A0A4R6UK85"/>
<comment type="catalytic activity">
    <reaction evidence="1 12">
        <text>3-deoxy-alpha-D-manno-2-octulosonate-8-phosphate + H2O = 3-deoxy-alpha-D-manno-oct-2-ulosonate + phosphate</text>
        <dbReference type="Rhea" id="RHEA:11500"/>
        <dbReference type="ChEBI" id="CHEBI:15377"/>
        <dbReference type="ChEBI" id="CHEBI:43474"/>
        <dbReference type="ChEBI" id="CHEBI:85985"/>
        <dbReference type="ChEBI" id="CHEBI:85986"/>
        <dbReference type="EC" id="3.1.3.45"/>
    </reaction>
</comment>
<dbReference type="NCBIfam" id="TIGR01662">
    <property type="entry name" value="HAD-SF-IIIA"/>
    <property type="match status" value="1"/>
</dbReference>
<keyword evidence="7 12" id="KW-0479">Metal-binding</keyword>
<organism evidence="14 15">
    <name type="scientific">Permianibacter aggregans</name>
    <dbReference type="NCBI Taxonomy" id="1510150"/>
    <lineage>
        <taxon>Bacteria</taxon>
        <taxon>Pseudomonadati</taxon>
        <taxon>Pseudomonadota</taxon>
        <taxon>Gammaproteobacteria</taxon>
        <taxon>Pseudomonadales</taxon>
        <taxon>Pseudomonadaceae</taxon>
        <taxon>Permianibacter</taxon>
    </lineage>
</organism>
<evidence type="ECO:0000256" key="13">
    <source>
        <dbReference type="PIRSR" id="PIRSR006118-2"/>
    </source>
</evidence>
<dbReference type="GO" id="GO:0019143">
    <property type="term" value="F:3-deoxy-manno-octulosonate-8-phosphatase activity"/>
    <property type="evidence" value="ECO:0007669"/>
    <property type="project" value="UniProtKB-UniRule"/>
</dbReference>
<dbReference type="RefSeq" id="WP_198325321.1">
    <property type="nucleotide sequence ID" value="NZ_CP037953.1"/>
</dbReference>
<evidence type="ECO:0000256" key="7">
    <source>
        <dbReference type="ARBA" id="ARBA00022723"/>
    </source>
</evidence>
<dbReference type="InterPro" id="IPR050793">
    <property type="entry name" value="CMP-NeuNAc_synthase"/>
</dbReference>
<dbReference type="CDD" id="cd01630">
    <property type="entry name" value="HAD_KDO-like"/>
    <property type="match status" value="1"/>
</dbReference>
<evidence type="ECO:0000313" key="15">
    <source>
        <dbReference type="Proteomes" id="UP000295375"/>
    </source>
</evidence>
<accession>A0A4R6UK85</accession>
<dbReference type="SFLD" id="SFLDS00003">
    <property type="entry name" value="Haloacid_Dehalogenase"/>
    <property type="match status" value="1"/>
</dbReference>
<name>A0A4R6UK85_9GAMM</name>
<comment type="similarity">
    <text evidence="3 12">Belongs to the KdsC family.</text>
</comment>
<dbReference type="Proteomes" id="UP000295375">
    <property type="component" value="Unassembled WGS sequence"/>
</dbReference>
<comment type="cofactor">
    <cofactor evidence="2 12 13">
        <name>Mg(2+)</name>
        <dbReference type="ChEBI" id="CHEBI:18420"/>
    </cofactor>
</comment>
<dbReference type="PANTHER" id="PTHR21485">
    <property type="entry name" value="HAD SUPERFAMILY MEMBERS CMAS AND KDSC"/>
    <property type="match status" value="1"/>
</dbReference>
<dbReference type="InterPro" id="IPR006549">
    <property type="entry name" value="HAD-SF_hydro_IIIA"/>
</dbReference>
<dbReference type="Pfam" id="PF08282">
    <property type="entry name" value="Hydrolase_3"/>
    <property type="match status" value="1"/>
</dbReference>
<evidence type="ECO:0000256" key="4">
    <source>
        <dbReference type="ARBA" id="ARBA00011881"/>
    </source>
</evidence>
<sequence length="180" mass="19646">MDQQLLQRARAIRLLICDVDGVLTDGSVILGNNGEELKAFNIKDGFGIKALQKFGVEVALITGRQSKLVETRARELGISQVFQGNTDKRGAFNQLLQQLNLTPMQVAHIGDDLPDLPLFMRVGLAVAPSDGHPWMRERAHFVTVAEGGRGCVRELADLILHAQGHVDALLAQYDAEPGRA</sequence>
<dbReference type="GO" id="GO:0008781">
    <property type="term" value="F:N-acylneuraminate cytidylyltransferase activity"/>
    <property type="evidence" value="ECO:0007669"/>
    <property type="project" value="TreeGrafter"/>
</dbReference>
<dbReference type="EMBL" id="SNYM01000013">
    <property type="protein sequence ID" value="TDQ46546.1"/>
    <property type="molecule type" value="Genomic_DNA"/>
</dbReference>
<proteinExistence type="inferred from homology"/>
<feature type="binding site" evidence="13">
    <location>
        <position position="111"/>
    </location>
    <ligand>
        <name>Mg(2+)</name>
        <dbReference type="ChEBI" id="CHEBI:18420"/>
    </ligand>
</feature>
<dbReference type="GO" id="GO:0009103">
    <property type="term" value="P:lipopolysaccharide biosynthetic process"/>
    <property type="evidence" value="ECO:0007669"/>
    <property type="project" value="UniProtKB-UniRule"/>
</dbReference>
<keyword evidence="10 12" id="KW-0448">Lipopolysaccharide biosynthesis</keyword>
<protein>
    <recommendedName>
        <fullName evidence="6 12">3-deoxy-D-manno-octulosonate 8-phosphate phosphatase KdsC</fullName>
        <ecNumber evidence="5 12">3.1.3.45</ecNumber>
    </recommendedName>
    <alternativeName>
        <fullName evidence="11 12">KDO 8-P phosphatase</fullName>
    </alternativeName>
</protein>
<evidence type="ECO:0000256" key="1">
    <source>
        <dbReference type="ARBA" id="ARBA00000898"/>
    </source>
</evidence>
<comment type="caution">
    <text evidence="14">The sequence shown here is derived from an EMBL/GenBank/DDBJ whole genome shotgun (WGS) entry which is preliminary data.</text>
</comment>
<evidence type="ECO:0000256" key="3">
    <source>
        <dbReference type="ARBA" id="ARBA00005893"/>
    </source>
</evidence>
<evidence type="ECO:0000256" key="6">
    <source>
        <dbReference type="ARBA" id="ARBA00020092"/>
    </source>
</evidence>
<dbReference type="SUPFAM" id="SSF56784">
    <property type="entry name" value="HAD-like"/>
    <property type="match status" value="1"/>
</dbReference>
<dbReference type="Gene3D" id="3.40.50.1000">
    <property type="entry name" value="HAD superfamily/HAD-like"/>
    <property type="match status" value="1"/>
</dbReference>
<dbReference type="SFLD" id="SFLDG01136">
    <property type="entry name" value="C1.6:_Phosphoserine_Phosphatas"/>
    <property type="match status" value="1"/>
</dbReference>
<evidence type="ECO:0000256" key="5">
    <source>
        <dbReference type="ARBA" id="ARBA00013066"/>
    </source>
</evidence>
<dbReference type="InterPro" id="IPR036412">
    <property type="entry name" value="HAD-like_sf"/>
</dbReference>